<name>A0A8C8APD4_9STRI</name>
<dbReference type="AlphaFoldDB" id="A0A8C8APD4"/>
<dbReference type="InterPro" id="IPR051320">
    <property type="entry name" value="Viral_Replic_Matur_Polypro"/>
</dbReference>
<sequence>SCKTHLCKGYGNMSPDATFKKLKASLMRAPALGLPDPTKAFELFTHQRQGVALGVLTQFLGPEQRAVAYFSKQLDTASQGWPGCLRAVAATMILIIENNHFWMQTRTHILMEAVSYRME</sequence>
<dbReference type="InterPro" id="IPR041577">
    <property type="entry name" value="RT_RNaseH_2"/>
</dbReference>
<dbReference type="Ensembl" id="ENSOSUT00000007359.1">
    <property type="protein sequence ID" value="ENSOSUP00000007083.1"/>
    <property type="gene ID" value="ENSOSUG00000005267.1"/>
</dbReference>
<dbReference type="PANTHER" id="PTHR33064:SF37">
    <property type="entry name" value="RIBONUCLEASE H"/>
    <property type="match status" value="1"/>
</dbReference>
<evidence type="ECO:0000313" key="3">
    <source>
        <dbReference type="Proteomes" id="UP000694552"/>
    </source>
</evidence>
<keyword evidence="3" id="KW-1185">Reference proteome</keyword>
<organism evidence="2 3">
    <name type="scientific">Otus sunia</name>
    <name type="common">Oriental scops-owl</name>
    <dbReference type="NCBI Taxonomy" id="257818"/>
    <lineage>
        <taxon>Eukaryota</taxon>
        <taxon>Metazoa</taxon>
        <taxon>Chordata</taxon>
        <taxon>Craniata</taxon>
        <taxon>Vertebrata</taxon>
        <taxon>Euteleostomi</taxon>
        <taxon>Archelosauria</taxon>
        <taxon>Archosauria</taxon>
        <taxon>Dinosauria</taxon>
        <taxon>Saurischia</taxon>
        <taxon>Theropoda</taxon>
        <taxon>Coelurosauria</taxon>
        <taxon>Aves</taxon>
        <taxon>Neognathae</taxon>
        <taxon>Neoaves</taxon>
        <taxon>Telluraves</taxon>
        <taxon>Strigiformes</taxon>
        <taxon>Strigidae</taxon>
        <taxon>Otus</taxon>
    </lineage>
</organism>
<feature type="domain" description="Reverse transcriptase/retrotransposon-derived protein RNase H-like" evidence="1">
    <location>
        <begin position="17"/>
        <end position="107"/>
    </location>
</feature>
<reference evidence="2" key="1">
    <citation type="submission" date="2025-08" db="UniProtKB">
        <authorList>
            <consortium name="Ensembl"/>
        </authorList>
    </citation>
    <scope>IDENTIFICATION</scope>
</reference>
<dbReference type="Proteomes" id="UP000694552">
    <property type="component" value="Unplaced"/>
</dbReference>
<dbReference type="SUPFAM" id="SSF56672">
    <property type="entry name" value="DNA/RNA polymerases"/>
    <property type="match status" value="1"/>
</dbReference>
<evidence type="ECO:0000313" key="2">
    <source>
        <dbReference type="Ensembl" id="ENSOSUP00000007083.1"/>
    </source>
</evidence>
<evidence type="ECO:0000259" key="1">
    <source>
        <dbReference type="Pfam" id="PF17919"/>
    </source>
</evidence>
<dbReference type="Pfam" id="PF17919">
    <property type="entry name" value="RT_RNaseH_2"/>
    <property type="match status" value="1"/>
</dbReference>
<proteinExistence type="predicted"/>
<accession>A0A8C8APD4</accession>
<dbReference type="PANTHER" id="PTHR33064">
    <property type="entry name" value="POL PROTEIN"/>
    <property type="match status" value="1"/>
</dbReference>
<dbReference type="InterPro" id="IPR043502">
    <property type="entry name" value="DNA/RNA_pol_sf"/>
</dbReference>
<reference evidence="2" key="2">
    <citation type="submission" date="2025-09" db="UniProtKB">
        <authorList>
            <consortium name="Ensembl"/>
        </authorList>
    </citation>
    <scope>IDENTIFICATION</scope>
</reference>
<protein>
    <recommendedName>
        <fullName evidence="1">Reverse transcriptase/retrotransposon-derived protein RNase H-like domain-containing protein</fullName>
    </recommendedName>
</protein>
<dbReference type="Gene3D" id="3.10.20.370">
    <property type="match status" value="1"/>
</dbReference>